<name>A0A0X8X4G5_9SPHI</name>
<gene>
    <name evidence="1" type="ORF">MgSA37_03688</name>
</gene>
<dbReference type="KEGG" id="mgot:MgSA37_03688"/>
<dbReference type="AlphaFoldDB" id="A0A0X8X4G5"/>
<dbReference type="EMBL" id="AP017313">
    <property type="protein sequence ID" value="BAU55499.1"/>
    <property type="molecule type" value="Genomic_DNA"/>
</dbReference>
<proteinExistence type="predicted"/>
<dbReference type="Proteomes" id="UP000218263">
    <property type="component" value="Chromosome"/>
</dbReference>
<keyword evidence="2" id="KW-1185">Reference proteome</keyword>
<accession>A0A0X8X4G5</accession>
<evidence type="ECO:0000313" key="2">
    <source>
        <dbReference type="Proteomes" id="UP000218263"/>
    </source>
</evidence>
<dbReference type="RefSeq" id="WP_157750621.1">
    <property type="nucleotide sequence ID" value="NZ_AP017313.1"/>
</dbReference>
<protein>
    <submittedName>
        <fullName evidence="1">Uncharacterized protein</fullName>
    </submittedName>
</protein>
<evidence type="ECO:0000313" key="1">
    <source>
        <dbReference type="EMBL" id="BAU55499.1"/>
    </source>
</evidence>
<reference evidence="1 2" key="1">
    <citation type="submission" date="2015-12" db="EMBL/GenBank/DDBJ databases">
        <title>Genome sequence of Mucilaginibacter gotjawali.</title>
        <authorList>
            <person name="Lee J.S."/>
            <person name="Lee K.C."/>
            <person name="Kim K.K."/>
            <person name="Lee B.W."/>
        </authorList>
    </citation>
    <scope>NUCLEOTIDE SEQUENCE [LARGE SCALE GENOMIC DNA]</scope>
    <source>
        <strain evidence="1 2">SA3-7</strain>
    </source>
</reference>
<sequence>MTRLTIDKKKYALIPEENYQELKKMAALKREPEKTFSIEEARNYSKSLIRKWASEK</sequence>
<organism evidence="1 2">
    <name type="scientific">Mucilaginibacter gotjawali</name>
    <dbReference type="NCBI Taxonomy" id="1550579"/>
    <lineage>
        <taxon>Bacteria</taxon>
        <taxon>Pseudomonadati</taxon>
        <taxon>Bacteroidota</taxon>
        <taxon>Sphingobacteriia</taxon>
        <taxon>Sphingobacteriales</taxon>
        <taxon>Sphingobacteriaceae</taxon>
        <taxon>Mucilaginibacter</taxon>
    </lineage>
</organism>
<dbReference type="OrthoDB" id="771986at2"/>